<dbReference type="EMBL" id="CP032152">
    <property type="protein sequence ID" value="AXY67792.1"/>
    <property type="molecule type" value="Genomic_DNA"/>
</dbReference>
<dbReference type="GO" id="GO:0016747">
    <property type="term" value="F:acyltransferase activity, transferring groups other than amino-acyl groups"/>
    <property type="evidence" value="ECO:0007669"/>
    <property type="project" value="InterPro"/>
</dbReference>
<dbReference type="InterPro" id="IPR016181">
    <property type="entry name" value="Acyl_CoA_acyltransferase"/>
</dbReference>
<gene>
    <name evidence="2" type="ORF">D3A95_05540</name>
</gene>
<keyword evidence="3" id="KW-1185">Reference proteome</keyword>
<dbReference type="Pfam" id="PF00583">
    <property type="entry name" value="Acetyltransf_1"/>
    <property type="match status" value="1"/>
</dbReference>
<dbReference type="RefSeq" id="WP_181496637.1">
    <property type="nucleotide sequence ID" value="NZ_CP032152.1"/>
</dbReference>
<dbReference type="SUPFAM" id="SSF55729">
    <property type="entry name" value="Acyl-CoA N-acyltransferases (Nat)"/>
    <property type="match status" value="1"/>
</dbReference>
<reference evidence="3" key="1">
    <citation type="submission" date="2018-09" db="EMBL/GenBank/DDBJ databases">
        <title>Complete genome sequence of thermophilic cyanobacteria strain Thermosynechococcus elongatus PKUAC-SCTE542.</title>
        <authorList>
            <person name="Liang Y."/>
            <person name="Tang J."/>
            <person name="Daroch M."/>
        </authorList>
    </citation>
    <scope>NUCLEOTIDE SEQUENCE [LARGE SCALE GENOMIC DNA]</scope>
    <source>
        <strain evidence="3">E542</strain>
    </source>
</reference>
<dbReference type="Proteomes" id="UP000261812">
    <property type="component" value="Chromosome"/>
</dbReference>
<evidence type="ECO:0000259" key="1">
    <source>
        <dbReference type="PROSITE" id="PS51186"/>
    </source>
</evidence>
<name>A0A3B7MD74_9CYAN</name>
<accession>A0A3B7MD74</accession>
<proteinExistence type="predicted"/>
<organism evidence="2 3">
    <name type="scientific">Thermosynechococcus sichuanensis E542</name>
    <dbReference type="NCBI Taxonomy" id="2016101"/>
    <lineage>
        <taxon>Bacteria</taxon>
        <taxon>Bacillati</taxon>
        <taxon>Cyanobacteriota</taxon>
        <taxon>Cyanophyceae</taxon>
        <taxon>Acaryochloridales</taxon>
        <taxon>Thermosynechococcaceae</taxon>
        <taxon>Thermosynechococcus</taxon>
        <taxon>Thermosynechococcus sichuanensis</taxon>
    </lineage>
</organism>
<dbReference type="AlphaFoldDB" id="A0A3B7MD74"/>
<protein>
    <submittedName>
        <fullName evidence="2">GNAT family N-acetyltransferase</fullName>
    </submittedName>
</protein>
<dbReference type="Gene3D" id="3.40.630.30">
    <property type="match status" value="1"/>
</dbReference>
<dbReference type="PROSITE" id="PS51186">
    <property type="entry name" value="GNAT"/>
    <property type="match status" value="1"/>
</dbReference>
<feature type="domain" description="N-acetyltransferase" evidence="1">
    <location>
        <begin position="26"/>
        <end position="162"/>
    </location>
</feature>
<evidence type="ECO:0000313" key="2">
    <source>
        <dbReference type="EMBL" id="AXY67792.1"/>
    </source>
</evidence>
<sequence>MTDMLVKLYDLAVDWPAVMAHQQQGIHYRQPLGSEVDAIVQWVGDRFSAGWRSEVAVALRQRPPRGLIAVQEGDLLGFACYDAAALGLFGPMAVAEPHRGRGIGRLLLQLTLAQMRSAGYGYAVIGWVSSEAFYAKTVGAMPIPDSRPGLWQTALRINPSDS</sequence>
<dbReference type="KEGG" id="tsq:D3A95_05540"/>
<dbReference type="InterPro" id="IPR000182">
    <property type="entry name" value="GNAT_dom"/>
</dbReference>
<keyword evidence="2" id="KW-0808">Transferase</keyword>
<evidence type="ECO:0000313" key="3">
    <source>
        <dbReference type="Proteomes" id="UP000261812"/>
    </source>
</evidence>
<dbReference type="CDD" id="cd04301">
    <property type="entry name" value="NAT_SF"/>
    <property type="match status" value="1"/>
</dbReference>